<keyword evidence="1" id="KW-0723">Serine/threonine-protein kinase</keyword>
<sequence length="122" mass="13613">MGNTRILLEVEILTAKPKFPPGMNWNVQCAIIKLLKKDIKYRLGAEQDAEEIMKSSLFWGVDWDALLRQEIQPPFTPQIRTADVQEESSLCLSGVSTSVALLNDFPKALNQLNCPALLSGKL</sequence>
<dbReference type="RefSeq" id="XP_041426634.1">
    <property type="nucleotide sequence ID" value="XM_041570700.1"/>
</dbReference>
<dbReference type="GO" id="GO:0005524">
    <property type="term" value="F:ATP binding"/>
    <property type="evidence" value="ECO:0007669"/>
    <property type="project" value="UniProtKB-KW"/>
</dbReference>
<evidence type="ECO:0000256" key="2">
    <source>
        <dbReference type="ARBA" id="ARBA00022679"/>
    </source>
</evidence>
<dbReference type="PROSITE" id="PS51285">
    <property type="entry name" value="AGC_KINASE_CTER"/>
    <property type="match status" value="1"/>
</dbReference>
<dbReference type="OrthoDB" id="63267at2759"/>
<keyword evidence="5" id="KW-0067">ATP-binding</keyword>
<evidence type="ECO:0000313" key="8">
    <source>
        <dbReference type="RefSeq" id="XP_041426634.1"/>
    </source>
</evidence>
<dbReference type="GO" id="GO:0004674">
    <property type="term" value="F:protein serine/threonine kinase activity"/>
    <property type="evidence" value="ECO:0007669"/>
    <property type="project" value="UniProtKB-KW"/>
</dbReference>
<keyword evidence="4" id="KW-0418">Kinase</keyword>
<evidence type="ECO:0000256" key="4">
    <source>
        <dbReference type="ARBA" id="ARBA00022777"/>
    </source>
</evidence>
<dbReference type="InterPro" id="IPR011009">
    <property type="entry name" value="Kinase-like_dom_sf"/>
</dbReference>
<evidence type="ECO:0000256" key="3">
    <source>
        <dbReference type="ARBA" id="ARBA00022741"/>
    </source>
</evidence>
<accession>A0A8J1LCE1</accession>
<dbReference type="GeneID" id="121396125"/>
<reference evidence="8" key="1">
    <citation type="submission" date="2025-08" db="UniProtKB">
        <authorList>
            <consortium name="RefSeq"/>
        </authorList>
    </citation>
    <scope>IDENTIFICATION</scope>
    <source>
        <strain evidence="8">J_2021</strain>
        <tissue evidence="8">Erythrocytes</tissue>
    </source>
</reference>
<evidence type="ECO:0000313" key="7">
    <source>
        <dbReference type="Proteomes" id="UP000186698"/>
    </source>
</evidence>
<feature type="domain" description="AGC-kinase C-terminal" evidence="6">
    <location>
        <begin position="59"/>
        <end position="122"/>
    </location>
</feature>
<organism evidence="7 8">
    <name type="scientific">Xenopus laevis</name>
    <name type="common">African clawed frog</name>
    <dbReference type="NCBI Taxonomy" id="8355"/>
    <lineage>
        <taxon>Eukaryota</taxon>
        <taxon>Metazoa</taxon>
        <taxon>Chordata</taxon>
        <taxon>Craniata</taxon>
        <taxon>Vertebrata</taxon>
        <taxon>Euteleostomi</taxon>
        <taxon>Amphibia</taxon>
        <taxon>Batrachia</taxon>
        <taxon>Anura</taxon>
        <taxon>Pipoidea</taxon>
        <taxon>Pipidae</taxon>
        <taxon>Xenopodinae</taxon>
        <taxon>Xenopus</taxon>
        <taxon>Xenopus</taxon>
    </lineage>
</organism>
<evidence type="ECO:0000259" key="6">
    <source>
        <dbReference type="PROSITE" id="PS51285"/>
    </source>
</evidence>
<protein>
    <submittedName>
        <fullName evidence="8">Ribosomal protein S6 kinase alpha-4-like</fullName>
    </submittedName>
</protein>
<dbReference type="InterPro" id="IPR000961">
    <property type="entry name" value="AGC-kinase_C"/>
</dbReference>
<dbReference type="KEGG" id="xla:121396125"/>
<evidence type="ECO:0000256" key="1">
    <source>
        <dbReference type="ARBA" id="ARBA00022527"/>
    </source>
</evidence>
<gene>
    <name evidence="8" type="primary">LOC121396125</name>
</gene>
<keyword evidence="2" id="KW-0808">Transferase</keyword>
<dbReference type="AlphaFoldDB" id="A0A8J1LCE1"/>
<dbReference type="Proteomes" id="UP000186698">
    <property type="component" value="Chromosome 7S"/>
</dbReference>
<keyword evidence="7" id="KW-1185">Reference proteome</keyword>
<evidence type="ECO:0000256" key="5">
    <source>
        <dbReference type="ARBA" id="ARBA00022840"/>
    </source>
</evidence>
<dbReference type="PANTHER" id="PTHR24351">
    <property type="entry name" value="RIBOSOMAL PROTEIN S6 KINASE"/>
    <property type="match status" value="1"/>
</dbReference>
<proteinExistence type="predicted"/>
<dbReference type="SUPFAM" id="SSF56112">
    <property type="entry name" value="Protein kinase-like (PK-like)"/>
    <property type="match status" value="1"/>
</dbReference>
<keyword evidence="3" id="KW-0547">Nucleotide-binding</keyword>
<dbReference type="Gene3D" id="1.10.510.10">
    <property type="entry name" value="Transferase(Phosphotransferase) domain 1"/>
    <property type="match status" value="1"/>
</dbReference>
<name>A0A8J1LCE1_XENLA</name>